<evidence type="ECO:0000256" key="2">
    <source>
        <dbReference type="ARBA" id="ARBA00022801"/>
    </source>
</evidence>
<dbReference type="EC" id="3.1.4.12" evidence="1"/>
<reference evidence="3 4" key="1">
    <citation type="submission" date="2021-02" db="EMBL/GenBank/DDBJ databases">
        <title>Variation within the Batrachochytrium salamandrivorans European outbreak.</title>
        <authorList>
            <person name="Kelly M."/>
            <person name="Pasmans F."/>
            <person name="Shea T.P."/>
            <person name="Munoz J.F."/>
            <person name="Carranza S."/>
            <person name="Cuomo C.A."/>
            <person name="Martel A."/>
        </authorList>
    </citation>
    <scope>NUCLEOTIDE SEQUENCE [LARGE SCALE GENOMIC DNA]</scope>
    <source>
        <strain evidence="3 4">AMFP18/2</strain>
    </source>
</reference>
<dbReference type="SUPFAM" id="SSF56219">
    <property type="entry name" value="DNase I-like"/>
    <property type="match status" value="1"/>
</dbReference>
<dbReference type="InterPro" id="IPR036691">
    <property type="entry name" value="Endo/exonu/phosph_ase_sf"/>
</dbReference>
<keyword evidence="2" id="KW-0378">Hydrolase</keyword>
<sequence>MPDTAVKILTYNLFLRPPGIHSGNGDYKWERLRLFASLQLSQYDVVAVQECFAFGTTRRTELIRMAKEAGLIYHCACPIPSWAAGQVDGGLLIVSRLRITSSDFMAYPRGVHSDWLAAKGVLHAQIDLGQGRNLMLFSTHTQASYEANPPLSSPSSIVRLDQLHRASNFILDTLKRKAGLPSPSLSETVVVLVGDLNTDGRLSREDGVGHSAEYRAMINNLEGSSNSNERLDQATDDPTLEKGALEVIDVAYTNLHEHPVTTSSLGPTPLDPENKCLDYIFRLLPELTDDFTIRFEDVKTVPFAVEGQPFSHLSDHCGLTATLLIP</sequence>
<dbReference type="PANTHER" id="PTHR16320:SF1">
    <property type="entry name" value="SPHINGOMYELINASE DDB_G0288017"/>
    <property type="match status" value="1"/>
</dbReference>
<gene>
    <name evidence="3" type="ORF">BASA50_000007</name>
</gene>
<evidence type="ECO:0000313" key="3">
    <source>
        <dbReference type="EMBL" id="KAH6586957.1"/>
    </source>
</evidence>
<comment type="caution">
    <text evidence="3">The sequence shown here is derived from an EMBL/GenBank/DDBJ whole genome shotgun (WGS) entry which is preliminary data.</text>
</comment>
<dbReference type="PANTHER" id="PTHR16320">
    <property type="entry name" value="SPHINGOMYELINASE FAMILY MEMBER"/>
    <property type="match status" value="1"/>
</dbReference>
<keyword evidence="4" id="KW-1185">Reference proteome</keyword>
<dbReference type="EMBL" id="JAFCIX010000569">
    <property type="protein sequence ID" value="KAH6586957.1"/>
    <property type="molecule type" value="Genomic_DNA"/>
</dbReference>
<dbReference type="CDD" id="cd09078">
    <property type="entry name" value="nSMase"/>
    <property type="match status" value="1"/>
</dbReference>
<accession>A0ABQ8EVA6</accession>
<organism evidence="3 4">
    <name type="scientific">Batrachochytrium salamandrivorans</name>
    <dbReference type="NCBI Taxonomy" id="1357716"/>
    <lineage>
        <taxon>Eukaryota</taxon>
        <taxon>Fungi</taxon>
        <taxon>Fungi incertae sedis</taxon>
        <taxon>Chytridiomycota</taxon>
        <taxon>Chytridiomycota incertae sedis</taxon>
        <taxon>Chytridiomycetes</taxon>
        <taxon>Rhizophydiales</taxon>
        <taxon>Rhizophydiales incertae sedis</taxon>
        <taxon>Batrachochytrium</taxon>
    </lineage>
</organism>
<dbReference type="Gene3D" id="3.60.10.10">
    <property type="entry name" value="Endonuclease/exonuclease/phosphatase"/>
    <property type="match status" value="1"/>
</dbReference>
<name>A0ABQ8EVA6_9FUNG</name>
<evidence type="ECO:0000256" key="1">
    <source>
        <dbReference type="ARBA" id="ARBA00012369"/>
    </source>
</evidence>
<dbReference type="Proteomes" id="UP001648503">
    <property type="component" value="Unassembled WGS sequence"/>
</dbReference>
<protein>
    <recommendedName>
        <fullName evidence="1">sphingomyelin phosphodiesterase</fullName>
        <ecNumber evidence="1">3.1.4.12</ecNumber>
    </recommendedName>
</protein>
<proteinExistence type="predicted"/>
<dbReference type="InterPro" id="IPR038772">
    <property type="entry name" value="Sph/SMPD2-like"/>
</dbReference>
<dbReference type="InterPro" id="IPR017766">
    <property type="entry name" value="Sphingomyelinase/PLipase_C"/>
</dbReference>
<evidence type="ECO:0000313" key="4">
    <source>
        <dbReference type="Proteomes" id="UP001648503"/>
    </source>
</evidence>